<sequence>MILPPTSCIKNPTPLCNCYLRALARYRKQINKNKKIIINTKFIITVNQLNNFFTYLLLGAKKACQFLKIRYRIKIVRVENHIKYTQPFGIVSSKFASNIIYFYLSLFDMSLLAD</sequence>
<dbReference type="Proteomes" id="UP000276133">
    <property type="component" value="Unassembled WGS sequence"/>
</dbReference>
<dbReference type="EMBL" id="REGN01009378">
    <property type="protein sequence ID" value="RNA01302.1"/>
    <property type="molecule type" value="Genomic_DNA"/>
</dbReference>
<evidence type="ECO:0000313" key="2">
    <source>
        <dbReference type="Proteomes" id="UP000276133"/>
    </source>
</evidence>
<proteinExistence type="predicted"/>
<evidence type="ECO:0000313" key="1">
    <source>
        <dbReference type="EMBL" id="RNA01302.1"/>
    </source>
</evidence>
<reference evidence="1 2" key="1">
    <citation type="journal article" date="2018" name="Sci. Rep.">
        <title>Genomic signatures of local adaptation to the degree of environmental predictability in rotifers.</title>
        <authorList>
            <person name="Franch-Gras L."/>
            <person name="Hahn C."/>
            <person name="Garcia-Roger E.M."/>
            <person name="Carmona M.J."/>
            <person name="Serra M."/>
            <person name="Gomez A."/>
        </authorList>
    </citation>
    <scope>NUCLEOTIDE SEQUENCE [LARGE SCALE GENOMIC DNA]</scope>
    <source>
        <strain evidence="1">HYR1</strain>
    </source>
</reference>
<name>A0A3M7PQA4_BRAPC</name>
<accession>A0A3M7PQA4</accession>
<protein>
    <submittedName>
        <fullName evidence="1">Uncharacterized protein</fullName>
    </submittedName>
</protein>
<dbReference type="AlphaFoldDB" id="A0A3M7PQA4"/>
<keyword evidence="2" id="KW-1185">Reference proteome</keyword>
<comment type="caution">
    <text evidence="1">The sequence shown here is derived from an EMBL/GenBank/DDBJ whole genome shotgun (WGS) entry which is preliminary data.</text>
</comment>
<gene>
    <name evidence="1" type="ORF">BpHYR1_039932</name>
</gene>
<organism evidence="1 2">
    <name type="scientific">Brachionus plicatilis</name>
    <name type="common">Marine rotifer</name>
    <name type="synonym">Brachionus muelleri</name>
    <dbReference type="NCBI Taxonomy" id="10195"/>
    <lineage>
        <taxon>Eukaryota</taxon>
        <taxon>Metazoa</taxon>
        <taxon>Spiralia</taxon>
        <taxon>Gnathifera</taxon>
        <taxon>Rotifera</taxon>
        <taxon>Eurotatoria</taxon>
        <taxon>Monogononta</taxon>
        <taxon>Pseudotrocha</taxon>
        <taxon>Ploima</taxon>
        <taxon>Brachionidae</taxon>
        <taxon>Brachionus</taxon>
    </lineage>
</organism>